<name>A0A1C7E5X9_9BACL</name>
<feature type="transmembrane region" description="Helical" evidence="6">
    <location>
        <begin position="336"/>
        <end position="356"/>
    </location>
</feature>
<evidence type="ECO:0000259" key="7">
    <source>
        <dbReference type="SMART" id="SM00849"/>
    </source>
</evidence>
<keyword evidence="3 6" id="KW-0812">Transmembrane</keyword>
<evidence type="ECO:0000256" key="1">
    <source>
        <dbReference type="ARBA" id="ARBA00004651"/>
    </source>
</evidence>
<gene>
    <name evidence="8" type="ORF">BBI15_03025</name>
</gene>
<dbReference type="Pfam" id="PF03772">
    <property type="entry name" value="Competence"/>
    <property type="match status" value="1"/>
</dbReference>
<keyword evidence="2" id="KW-1003">Cell membrane</keyword>
<accession>A0A1C7E5X9</accession>
<dbReference type="NCBIfam" id="TIGR00360">
    <property type="entry name" value="ComEC_N-term"/>
    <property type="match status" value="1"/>
</dbReference>
<dbReference type="InterPro" id="IPR004797">
    <property type="entry name" value="Competence_ComEC/Rec2"/>
</dbReference>
<keyword evidence="5 6" id="KW-0472">Membrane</keyword>
<reference evidence="8" key="1">
    <citation type="submission" date="2016-10" db="EMBL/GenBank/DDBJ databases">
        <authorList>
            <person name="See-Too W.S."/>
        </authorList>
    </citation>
    <scope>NUCLEOTIDE SEQUENCE [LARGE SCALE GENOMIC DNA]</scope>
    <source>
        <strain evidence="8">DSM 23997</strain>
    </source>
</reference>
<evidence type="ECO:0000256" key="6">
    <source>
        <dbReference type="SAM" id="Phobius"/>
    </source>
</evidence>
<dbReference type="InterPro" id="IPR035681">
    <property type="entry name" value="ComA-like_MBL"/>
</dbReference>
<dbReference type="SMART" id="SM00849">
    <property type="entry name" value="Lactamase_B"/>
    <property type="match status" value="1"/>
</dbReference>
<feature type="transmembrane region" description="Helical" evidence="6">
    <location>
        <begin position="245"/>
        <end position="264"/>
    </location>
</feature>
<dbReference type="CDD" id="cd07731">
    <property type="entry name" value="ComA-like_MBL-fold"/>
    <property type="match status" value="1"/>
</dbReference>
<dbReference type="Pfam" id="PF00753">
    <property type="entry name" value="Lactamase_B"/>
    <property type="match status" value="1"/>
</dbReference>
<dbReference type="GO" id="GO:0005886">
    <property type="term" value="C:plasma membrane"/>
    <property type="evidence" value="ECO:0007669"/>
    <property type="project" value="UniProtKB-SubCell"/>
</dbReference>
<proteinExistence type="predicted"/>
<dbReference type="Proteomes" id="UP000092650">
    <property type="component" value="Chromosome"/>
</dbReference>
<evidence type="ECO:0000256" key="4">
    <source>
        <dbReference type="ARBA" id="ARBA00022989"/>
    </source>
</evidence>
<keyword evidence="4 6" id="KW-1133">Transmembrane helix</keyword>
<evidence type="ECO:0000313" key="9">
    <source>
        <dbReference type="Proteomes" id="UP000092650"/>
    </source>
</evidence>
<feature type="transmembrane region" description="Helical" evidence="6">
    <location>
        <begin position="214"/>
        <end position="233"/>
    </location>
</feature>
<dbReference type="InterPro" id="IPR001279">
    <property type="entry name" value="Metallo-B-lactamas"/>
</dbReference>
<evidence type="ECO:0000256" key="2">
    <source>
        <dbReference type="ARBA" id="ARBA00022475"/>
    </source>
</evidence>
<feature type="transmembrane region" description="Helical" evidence="6">
    <location>
        <begin position="454"/>
        <end position="473"/>
    </location>
</feature>
<evidence type="ECO:0000313" key="8">
    <source>
        <dbReference type="EMBL" id="ANU19250.1"/>
    </source>
</evidence>
<dbReference type="STRING" id="1038856.BBI15_03025"/>
<dbReference type="SUPFAM" id="SSF56281">
    <property type="entry name" value="Metallo-hydrolase/oxidoreductase"/>
    <property type="match status" value="1"/>
</dbReference>
<feature type="transmembrane region" description="Helical" evidence="6">
    <location>
        <begin position="430"/>
        <end position="447"/>
    </location>
</feature>
<keyword evidence="9" id="KW-1185">Reference proteome</keyword>
<feature type="transmembrane region" description="Helical" evidence="6">
    <location>
        <begin position="31"/>
        <end position="47"/>
    </location>
</feature>
<dbReference type="GO" id="GO:0030420">
    <property type="term" value="P:establishment of competence for transformation"/>
    <property type="evidence" value="ECO:0007669"/>
    <property type="project" value="InterPro"/>
</dbReference>
<protein>
    <submittedName>
        <fullName evidence="8">DNA internalization-related competence protein ComEC/Rec2</fullName>
    </submittedName>
</protein>
<evidence type="ECO:0000256" key="3">
    <source>
        <dbReference type="ARBA" id="ARBA00022692"/>
    </source>
</evidence>
<comment type="subcellular location">
    <subcellularLocation>
        <location evidence="1">Cell membrane</location>
        <topology evidence="1">Multi-pass membrane protein</topology>
    </subcellularLocation>
</comment>
<dbReference type="EMBL" id="CP016539">
    <property type="protein sequence ID" value="ANU19250.1"/>
    <property type="molecule type" value="Genomic_DNA"/>
</dbReference>
<feature type="transmembrane region" description="Helical" evidence="6">
    <location>
        <begin position="368"/>
        <end position="393"/>
    </location>
</feature>
<evidence type="ECO:0000256" key="5">
    <source>
        <dbReference type="ARBA" id="ARBA00023136"/>
    </source>
</evidence>
<dbReference type="InterPro" id="IPR004477">
    <property type="entry name" value="ComEC_N"/>
</dbReference>
<dbReference type="KEGG" id="ppla:BBI15_03025"/>
<dbReference type="NCBIfam" id="TIGR00361">
    <property type="entry name" value="ComEC_Rec2"/>
    <property type="match status" value="1"/>
</dbReference>
<dbReference type="InterPro" id="IPR052159">
    <property type="entry name" value="Competence_DNA_uptake"/>
</dbReference>
<dbReference type="Gene3D" id="3.60.15.10">
    <property type="entry name" value="Ribonuclease Z/Hydroxyacylglutathione hydrolase-like"/>
    <property type="match status" value="1"/>
</dbReference>
<feature type="transmembrane region" description="Helical" evidence="6">
    <location>
        <begin position="271"/>
        <end position="298"/>
    </location>
</feature>
<dbReference type="PANTHER" id="PTHR30619:SF1">
    <property type="entry name" value="RECOMBINATION PROTEIN 2"/>
    <property type="match status" value="1"/>
</dbReference>
<dbReference type="PANTHER" id="PTHR30619">
    <property type="entry name" value="DNA INTERNALIZATION/COMPETENCE PROTEIN COMEC/REC2"/>
    <property type="match status" value="1"/>
</dbReference>
<feature type="domain" description="Metallo-beta-lactamase" evidence="7">
    <location>
        <begin position="486"/>
        <end position="696"/>
    </location>
</feature>
<dbReference type="InterPro" id="IPR036866">
    <property type="entry name" value="RibonucZ/Hydroxyglut_hydro"/>
</dbReference>
<sequence length="743" mass="81493">MAAQAAHGSADKLLLMVLLFCWMIYRKESGIWLLIVFAVSLVSFINMDARLVEGPVLTGSFQGELVFGERTIDGDRLSGFATDRFGQVIYASYRIRSIEEQRRLLQLGPAMTLQVEGEYAEPKQPAHPYAFDMAGYLKRHNASGMLEIKTLEAAVSGTGLRARLARQRSDLIEHIESSFPESLAAEAQALLLGDRSGMDTEQARIQRTLGITHLFAISGLHVGIVTGIVYFVLLRLRVRKGTATVLLLMLLPLYSVLAGAAPSVMRACAMVAFVLAAKLFGLHVSALQALSVSFILFLWVDPGLLQDIGFQLSYGASFAIIASLKLMEGASFLKSGLIVTAVSQLCLYPLLLFHFYEISLSAFLVNAVYVPMFTLVILPANFILLAATFLPLGIDALLFMIYEPFRSWIGGVTMSLAGLPHQVWTPGRPTAAWIVFMAASVLLFFVQAEKRFRFRLLFILLVPALLLTAKSYLDPGLHVSFIDVGQGDSTLIELPYRQAVYLIDTGGVLRFEGEAFQESGRPFEVGRQTVVPYLKGRGISDVDLLILSHPDSDHAEGADEVFEELDVEHLHITPGSETAALMAELSASAKEVGVETPKSGARWLAGNTRFHYLSPEDEVYEGNDDSLVLLMDHQGQRFLFTGDLENEGESGVIERYGQQLAGITVLKVGHHGSKTSSSQFFLEALRPEMSIVSAGADNRYGHPSPEVTERFRALGLPLLSTAEKGTIRMTVESGKVYVESSRK</sequence>
<feature type="transmembrane region" description="Helical" evidence="6">
    <location>
        <begin position="304"/>
        <end position="324"/>
    </location>
</feature>
<dbReference type="AlphaFoldDB" id="A0A1C7E5X9"/>
<organism evidence="8 9">
    <name type="scientific">Planococcus plakortidis</name>
    <dbReference type="NCBI Taxonomy" id="1038856"/>
    <lineage>
        <taxon>Bacteria</taxon>
        <taxon>Bacillati</taxon>
        <taxon>Bacillota</taxon>
        <taxon>Bacilli</taxon>
        <taxon>Bacillales</taxon>
        <taxon>Caryophanaceae</taxon>
        <taxon>Planococcus</taxon>
    </lineage>
</organism>